<keyword evidence="2" id="KW-1185">Reference proteome</keyword>
<gene>
    <name evidence="1" type="ORF">K505DRAFT_421053</name>
</gene>
<dbReference type="OrthoDB" id="10488063at2759"/>
<evidence type="ECO:0000313" key="2">
    <source>
        <dbReference type="Proteomes" id="UP000799757"/>
    </source>
</evidence>
<proteinExistence type="predicted"/>
<dbReference type="EMBL" id="MU002208">
    <property type="protein sequence ID" value="KAF2788534.1"/>
    <property type="molecule type" value="Genomic_DNA"/>
</dbReference>
<organism evidence="1 2">
    <name type="scientific">Melanomma pulvis-pyrius CBS 109.77</name>
    <dbReference type="NCBI Taxonomy" id="1314802"/>
    <lineage>
        <taxon>Eukaryota</taxon>
        <taxon>Fungi</taxon>
        <taxon>Dikarya</taxon>
        <taxon>Ascomycota</taxon>
        <taxon>Pezizomycotina</taxon>
        <taxon>Dothideomycetes</taxon>
        <taxon>Pleosporomycetidae</taxon>
        <taxon>Pleosporales</taxon>
        <taxon>Melanommataceae</taxon>
        <taxon>Melanomma</taxon>
    </lineage>
</organism>
<reference evidence="1" key="1">
    <citation type="journal article" date="2020" name="Stud. Mycol.">
        <title>101 Dothideomycetes genomes: a test case for predicting lifestyles and emergence of pathogens.</title>
        <authorList>
            <person name="Haridas S."/>
            <person name="Albert R."/>
            <person name="Binder M."/>
            <person name="Bloem J."/>
            <person name="Labutti K."/>
            <person name="Salamov A."/>
            <person name="Andreopoulos B."/>
            <person name="Baker S."/>
            <person name="Barry K."/>
            <person name="Bills G."/>
            <person name="Bluhm B."/>
            <person name="Cannon C."/>
            <person name="Castanera R."/>
            <person name="Culley D."/>
            <person name="Daum C."/>
            <person name="Ezra D."/>
            <person name="Gonzalez J."/>
            <person name="Henrissat B."/>
            <person name="Kuo A."/>
            <person name="Liang C."/>
            <person name="Lipzen A."/>
            <person name="Lutzoni F."/>
            <person name="Magnuson J."/>
            <person name="Mondo S."/>
            <person name="Nolan M."/>
            <person name="Ohm R."/>
            <person name="Pangilinan J."/>
            <person name="Park H.-J."/>
            <person name="Ramirez L."/>
            <person name="Alfaro M."/>
            <person name="Sun H."/>
            <person name="Tritt A."/>
            <person name="Yoshinaga Y."/>
            <person name="Zwiers L.-H."/>
            <person name="Turgeon B."/>
            <person name="Goodwin S."/>
            <person name="Spatafora J."/>
            <person name="Crous P."/>
            <person name="Grigoriev I."/>
        </authorList>
    </citation>
    <scope>NUCLEOTIDE SEQUENCE</scope>
    <source>
        <strain evidence="1">CBS 109.77</strain>
    </source>
</reference>
<name>A0A6A6WXB4_9PLEO</name>
<evidence type="ECO:0000313" key="1">
    <source>
        <dbReference type="EMBL" id="KAF2788534.1"/>
    </source>
</evidence>
<sequence length="266" mass="29823">MCLGRSNFPHERSGISTHRETKIEGNRAKLVFEKSFARYSQLGLSKPIDKANAILGIEFRLATFYDTSSVYGVFQCHFGISLLWKRTKDEVVPIPFLNQEVPTWSWMAYENPIDYVRVSADFTQYPEFHFDYRDIDGSRINRSLLDVQLQKITLGGPSRKQEHSWTFVQDGSDNRIGAISADQEKELGPGLEVVRIRGGRGCRRDYGGSPEETASEKVEYVIIVAPSSSDNGSNSGVNSSPLYRRLGVGVFQHGLIEPAGKKALII</sequence>
<accession>A0A6A6WXB4</accession>
<dbReference type="Proteomes" id="UP000799757">
    <property type="component" value="Unassembled WGS sequence"/>
</dbReference>
<dbReference type="AlphaFoldDB" id="A0A6A6WXB4"/>
<protein>
    <submittedName>
        <fullName evidence="1">Uncharacterized protein</fullName>
    </submittedName>
</protein>